<evidence type="ECO:0000256" key="6">
    <source>
        <dbReference type="ARBA" id="ARBA00023157"/>
    </source>
</evidence>
<dbReference type="Gene3D" id="3.30.420.40">
    <property type="match status" value="2"/>
</dbReference>
<dbReference type="Pfam" id="PF02782">
    <property type="entry name" value="FGGY_C"/>
    <property type="match status" value="1"/>
</dbReference>
<name>A0ABS4NQB6_9BACL</name>
<evidence type="ECO:0000256" key="1">
    <source>
        <dbReference type="ARBA" id="ARBA00009156"/>
    </source>
</evidence>
<feature type="compositionally biased region" description="Polar residues" evidence="8">
    <location>
        <begin position="282"/>
        <end position="293"/>
    </location>
</feature>
<dbReference type="InterPro" id="IPR018485">
    <property type="entry name" value="FGGY_C"/>
</dbReference>
<reference evidence="11 12" key="1">
    <citation type="submission" date="2021-03" db="EMBL/GenBank/DDBJ databases">
        <title>Genomic Encyclopedia of Type Strains, Phase IV (KMG-IV): sequencing the most valuable type-strain genomes for metagenomic binning, comparative biology and taxonomic classification.</title>
        <authorList>
            <person name="Goeker M."/>
        </authorList>
    </citation>
    <scope>NUCLEOTIDE SEQUENCE [LARGE SCALE GENOMIC DNA]</scope>
    <source>
        <strain evidence="11 12">DSM 101953</strain>
    </source>
</reference>
<evidence type="ECO:0000256" key="4">
    <source>
        <dbReference type="ARBA" id="ARBA00022777"/>
    </source>
</evidence>
<keyword evidence="3" id="KW-0547">Nucleotide-binding</keyword>
<keyword evidence="12" id="KW-1185">Reference proteome</keyword>
<dbReference type="EMBL" id="JAGGLV010000004">
    <property type="protein sequence ID" value="MBP2111507.1"/>
    <property type="molecule type" value="Genomic_DNA"/>
</dbReference>
<keyword evidence="4" id="KW-0418">Kinase</keyword>
<dbReference type="Pfam" id="PF00370">
    <property type="entry name" value="FGGY_N"/>
    <property type="match status" value="1"/>
</dbReference>
<proteinExistence type="inferred from homology"/>
<evidence type="ECO:0000256" key="8">
    <source>
        <dbReference type="SAM" id="MobiDB-lite"/>
    </source>
</evidence>
<evidence type="ECO:0000256" key="7">
    <source>
        <dbReference type="ARBA" id="ARBA00023308"/>
    </source>
</evidence>
<comment type="similarity">
    <text evidence="1">Belongs to the FGGY kinase family.</text>
</comment>
<dbReference type="InterPro" id="IPR018484">
    <property type="entry name" value="FGGY_N"/>
</dbReference>
<protein>
    <submittedName>
        <fullName evidence="11">Rhamnulokinase</fullName>
        <ecNumber evidence="11">2.7.1.5</ecNumber>
    </submittedName>
</protein>
<dbReference type="InterPro" id="IPR013449">
    <property type="entry name" value="Rhamnulokinase"/>
</dbReference>
<gene>
    <name evidence="11" type="ORF">J2Z70_001648</name>
</gene>
<dbReference type="PANTHER" id="PTHR10196:SF93">
    <property type="entry name" value="L-RHAMNULOKINASE"/>
    <property type="match status" value="1"/>
</dbReference>
<feature type="domain" description="Carbohydrate kinase FGGY N-terminal" evidence="9">
    <location>
        <begin position="20"/>
        <end position="258"/>
    </location>
</feature>
<accession>A0ABS4NQB6</accession>
<evidence type="ECO:0000256" key="3">
    <source>
        <dbReference type="ARBA" id="ARBA00022741"/>
    </source>
</evidence>
<comment type="caution">
    <text evidence="11">The sequence shown here is derived from an EMBL/GenBank/DDBJ whole genome shotgun (WGS) entry which is preliminary data.</text>
</comment>
<dbReference type="PANTHER" id="PTHR10196">
    <property type="entry name" value="SUGAR KINASE"/>
    <property type="match status" value="1"/>
</dbReference>
<keyword evidence="7" id="KW-0684">Rhamnose metabolism</keyword>
<keyword evidence="6" id="KW-1015">Disulfide bond</keyword>
<keyword evidence="5" id="KW-0067">ATP-binding</keyword>
<dbReference type="RefSeq" id="WP_245368072.1">
    <property type="nucleotide sequence ID" value="NZ_JAGGLV010000004.1"/>
</dbReference>
<evidence type="ECO:0000259" key="10">
    <source>
        <dbReference type="Pfam" id="PF02782"/>
    </source>
</evidence>
<evidence type="ECO:0000256" key="5">
    <source>
        <dbReference type="ARBA" id="ARBA00022840"/>
    </source>
</evidence>
<dbReference type="InterPro" id="IPR043129">
    <property type="entry name" value="ATPase_NBD"/>
</dbReference>
<evidence type="ECO:0000313" key="11">
    <source>
        <dbReference type="EMBL" id="MBP2111507.1"/>
    </source>
</evidence>
<feature type="domain" description="Carbohydrate kinase FGGY C-terminal" evidence="10">
    <location>
        <begin position="313"/>
        <end position="506"/>
    </location>
</feature>
<evidence type="ECO:0000256" key="2">
    <source>
        <dbReference type="ARBA" id="ARBA00022679"/>
    </source>
</evidence>
<dbReference type="GO" id="GO:0008993">
    <property type="term" value="F:rhamnulokinase activity"/>
    <property type="evidence" value="ECO:0007669"/>
    <property type="project" value="UniProtKB-EC"/>
</dbReference>
<dbReference type="Proteomes" id="UP000773462">
    <property type="component" value="Unassembled WGS sequence"/>
</dbReference>
<dbReference type="EC" id="2.7.1.5" evidence="11"/>
<dbReference type="SUPFAM" id="SSF53067">
    <property type="entry name" value="Actin-like ATPase domain"/>
    <property type="match status" value="2"/>
</dbReference>
<evidence type="ECO:0000313" key="12">
    <source>
        <dbReference type="Proteomes" id="UP000773462"/>
    </source>
</evidence>
<keyword evidence="2 11" id="KW-0808">Transferase</keyword>
<sequence length="536" mass="57159">MTEAKTQVMEVTGNQGIRLLAIDLGASSGRVMLGSYRDGKVTVEEIHRFPNGPVEVNGHLHWDVQRLLEEIKQGIAAAAAKYGPLRSLSVDTWGVDYGLLDEQGGLLYAPHHYRDQRTADFASVLEAALPPAEQFKLTGNQSSPINTVYQLFADLMAKPELRTTARQLLLMPDLFNYMLSGVAVAEQTIWSTSGLLNPQSTAPAAEVLRRLELPVTLVPRLVPAGTVLGELRPALQEELGSGPLQIIAGASHDTASAVASIPYCGFDSNCADASCVGPGSADPSNADLSSPDPSSAGPDRPAGLSPTLPSAAFISCGTWSLVGLETAEPVLCDAARARGFTNESGFGGTNRLLKNITGLWLLQETQRCWAEAGEPLSHQEAAELAGQLDRSKACIAMLDPNDPLFSTPGDMPLRIESYCIRTGQPVPQTRAEIIRSILESLARSYADTIRELEALTGRPVRRIHMVGGGIQNKLLCQLTADATGKEVIAGPVEASAIGNLLVQLTALGAVDPAEVRRVAARSCSTLRYQPSFSHQN</sequence>
<dbReference type="CDD" id="cd07771">
    <property type="entry name" value="ASKHA_NBD_FGGY_RhaB-like"/>
    <property type="match status" value="1"/>
</dbReference>
<evidence type="ECO:0000259" key="9">
    <source>
        <dbReference type="Pfam" id="PF00370"/>
    </source>
</evidence>
<feature type="region of interest" description="Disordered" evidence="8">
    <location>
        <begin position="281"/>
        <end position="304"/>
    </location>
</feature>
<organism evidence="11 12">
    <name type="scientific">Paenibacillus silagei</name>
    <dbReference type="NCBI Taxonomy" id="1670801"/>
    <lineage>
        <taxon>Bacteria</taxon>
        <taxon>Bacillati</taxon>
        <taxon>Bacillota</taxon>
        <taxon>Bacilli</taxon>
        <taxon>Bacillales</taxon>
        <taxon>Paenibacillaceae</taxon>
        <taxon>Paenibacillus</taxon>
    </lineage>
</organism>